<reference evidence="2" key="1">
    <citation type="submission" date="2023-04" db="EMBL/GenBank/DDBJ databases">
        <authorList>
            <consortium name="ELIXIR-Norway"/>
        </authorList>
    </citation>
    <scope>NUCLEOTIDE SEQUENCE [LARGE SCALE GENOMIC DNA]</scope>
</reference>
<name>A0ABN8Z8V9_RANTA</name>
<feature type="compositionally biased region" description="Polar residues" evidence="1">
    <location>
        <begin position="98"/>
        <end position="110"/>
    </location>
</feature>
<evidence type="ECO:0000256" key="1">
    <source>
        <dbReference type="SAM" id="MobiDB-lite"/>
    </source>
</evidence>
<feature type="region of interest" description="Disordered" evidence="1">
    <location>
        <begin position="28"/>
        <end position="121"/>
    </location>
</feature>
<evidence type="ECO:0000313" key="3">
    <source>
        <dbReference type="Proteomes" id="UP001176941"/>
    </source>
</evidence>
<feature type="compositionally biased region" description="Polar residues" evidence="1">
    <location>
        <begin position="59"/>
        <end position="71"/>
    </location>
</feature>
<evidence type="ECO:0000313" key="2">
    <source>
        <dbReference type="EMBL" id="CAI9169850.1"/>
    </source>
</evidence>
<accession>A0ABN8Z8V9</accession>
<dbReference type="Proteomes" id="UP001176941">
    <property type="component" value="Chromosome 3"/>
</dbReference>
<keyword evidence="3" id="KW-1185">Reference proteome</keyword>
<sequence length="121" mass="12742">MHDSAWPGAAHSFQNSILDRECNGSTVTVAGSSKFWGSSEGTSGVPEAAGGGREHSGKSRYNTAFTGRSAGQTGGVWEMQNHHPGSQADWAILRKELPSTSPGMNSEIPPTNSPPLPQLHE</sequence>
<feature type="compositionally biased region" description="Polar residues" evidence="1">
    <location>
        <begin position="28"/>
        <end position="42"/>
    </location>
</feature>
<dbReference type="EMBL" id="OX459939">
    <property type="protein sequence ID" value="CAI9169850.1"/>
    <property type="molecule type" value="Genomic_DNA"/>
</dbReference>
<organism evidence="2 3">
    <name type="scientific">Rangifer tarandus platyrhynchus</name>
    <name type="common">Svalbard reindeer</name>
    <dbReference type="NCBI Taxonomy" id="3082113"/>
    <lineage>
        <taxon>Eukaryota</taxon>
        <taxon>Metazoa</taxon>
        <taxon>Chordata</taxon>
        <taxon>Craniata</taxon>
        <taxon>Vertebrata</taxon>
        <taxon>Euteleostomi</taxon>
        <taxon>Mammalia</taxon>
        <taxon>Eutheria</taxon>
        <taxon>Laurasiatheria</taxon>
        <taxon>Artiodactyla</taxon>
        <taxon>Ruminantia</taxon>
        <taxon>Pecora</taxon>
        <taxon>Cervidae</taxon>
        <taxon>Odocoileinae</taxon>
        <taxon>Rangifer</taxon>
    </lineage>
</organism>
<gene>
    <name evidence="2" type="ORF">MRATA1EN1_LOCUS18812</name>
</gene>
<protein>
    <submittedName>
        <fullName evidence="2">Uncharacterized protein</fullName>
    </submittedName>
</protein>
<feature type="compositionally biased region" description="Pro residues" evidence="1">
    <location>
        <begin position="111"/>
        <end position="121"/>
    </location>
</feature>
<proteinExistence type="predicted"/>